<sequence length="421" mass="47506">MPSPDSEYSRFLDELLPELELSLSKRENAESALERLRAHYAAWPAPGEEPRPEPGRVAVIALDPWRDWSAEVKSAVLVADLVICDDPLLYVQDHIKRFAHFYRRTFGRGTGTRLLAHLATQLDRMWEVLPLVRAGFVVFRPLRMAAEETVTAVERAVTDHLEDHLEMLGYDVYSYPQWVEYRLPLLAEHEKIELDRELWTEFGMGPAEIARFTVEPRLTLQSLTTWNGLLHAEAVDGTFWSTSDAYWRLARDAMNGLHPGTRLLSFVDTFTRPVLEEVPARDLVAIRGNDEAFDAFRRHLVLTEDLIGSDPDEERFPADVARVFDEVFRPNIRVIEKAMQRNTVLRDLPFVLATAGFAVAGGVASAAPPTATIFGALSSLLGFGPAVRDSLRREAKVQQEPAFVFWKLGVPGDQGLSEMFP</sequence>
<dbReference type="AlphaFoldDB" id="A0A428WTM1"/>
<dbReference type="RefSeq" id="WP_020638186.1">
    <property type="nucleotide sequence ID" value="NZ_QHHU01000013.1"/>
</dbReference>
<proteinExistence type="predicted"/>
<reference evidence="1 2" key="1">
    <citation type="submission" date="2018-05" db="EMBL/GenBank/DDBJ databases">
        <title>Evolution of GPA BGCs.</title>
        <authorList>
            <person name="Waglechner N."/>
            <person name="Wright G.D."/>
        </authorList>
    </citation>
    <scope>NUCLEOTIDE SEQUENCE [LARGE SCALE GENOMIC DNA]</scope>
    <source>
        <strain evidence="1 2">DSM 5908</strain>
    </source>
</reference>
<name>A0A428WTM1_AMYBA</name>
<accession>A0A428WTM1</accession>
<evidence type="ECO:0000313" key="2">
    <source>
        <dbReference type="Proteomes" id="UP000286716"/>
    </source>
</evidence>
<dbReference type="Proteomes" id="UP000286716">
    <property type="component" value="Unassembled WGS sequence"/>
</dbReference>
<organism evidence="1 2">
    <name type="scientific">Amycolatopsis balhimycina DSM 5908</name>
    <dbReference type="NCBI Taxonomy" id="1081091"/>
    <lineage>
        <taxon>Bacteria</taxon>
        <taxon>Bacillati</taxon>
        <taxon>Actinomycetota</taxon>
        <taxon>Actinomycetes</taxon>
        <taxon>Pseudonocardiales</taxon>
        <taxon>Pseudonocardiaceae</taxon>
        <taxon>Amycolatopsis</taxon>
    </lineage>
</organism>
<keyword evidence="2" id="KW-1185">Reference proteome</keyword>
<comment type="caution">
    <text evidence="1">The sequence shown here is derived from an EMBL/GenBank/DDBJ whole genome shotgun (WGS) entry which is preliminary data.</text>
</comment>
<evidence type="ECO:0000313" key="1">
    <source>
        <dbReference type="EMBL" id="RSM46431.1"/>
    </source>
</evidence>
<protein>
    <submittedName>
        <fullName evidence="1">Uncharacterized protein</fullName>
    </submittedName>
</protein>
<dbReference type="EMBL" id="QHHU01000013">
    <property type="protein sequence ID" value="RSM46431.1"/>
    <property type="molecule type" value="Genomic_DNA"/>
</dbReference>
<gene>
    <name evidence="1" type="ORF">DMA12_11680</name>
</gene>
<dbReference type="OrthoDB" id="3636072at2"/>